<feature type="domain" description="UspA" evidence="3">
    <location>
        <begin position="1"/>
        <end position="147"/>
    </location>
</feature>
<name>A0A7V3RDT0_9BACT</name>
<proteinExistence type="inferred from homology"/>
<dbReference type="SUPFAM" id="SSF52402">
    <property type="entry name" value="Adenine nucleotide alpha hydrolases-like"/>
    <property type="match status" value="1"/>
</dbReference>
<sequence length="153" mass="17073">MYRKVLIAVDGSEISKTVFDRGMELAEKEGSQASVIAVVDTTSMYNFPAANEMSPTFLSAQAEISKQQENTLKAFIADLKKRLDYGFEERIKYGIPHREIISYAKEWDANLLVVGSYGKGGWISEFLFGTTSDKLLRLAKCDVLVVKCKGESE</sequence>
<dbReference type="InterPro" id="IPR014729">
    <property type="entry name" value="Rossmann-like_a/b/a_fold"/>
</dbReference>
<protein>
    <recommendedName>
        <fullName evidence="2">Universal stress protein</fullName>
    </recommendedName>
</protein>
<dbReference type="CDD" id="cd00293">
    <property type="entry name" value="USP-like"/>
    <property type="match status" value="1"/>
</dbReference>
<dbReference type="PIRSF" id="PIRSF006276">
    <property type="entry name" value="UspA"/>
    <property type="match status" value="1"/>
</dbReference>
<dbReference type="Pfam" id="PF00582">
    <property type="entry name" value="Usp"/>
    <property type="match status" value="1"/>
</dbReference>
<organism evidence="4">
    <name type="scientific">Mesoaciditoga lauensis</name>
    <dbReference type="NCBI Taxonomy" id="1495039"/>
    <lineage>
        <taxon>Bacteria</taxon>
        <taxon>Thermotogati</taxon>
        <taxon>Thermotogota</taxon>
        <taxon>Thermotogae</taxon>
        <taxon>Mesoaciditogales</taxon>
        <taxon>Mesoaciditogaceae</taxon>
        <taxon>Mesoaciditoga</taxon>
    </lineage>
</organism>
<dbReference type="AlphaFoldDB" id="A0A7V3RDT0"/>
<dbReference type="InterPro" id="IPR006015">
    <property type="entry name" value="Universal_stress_UspA"/>
</dbReference>
<evidence type="ECO:0000256" key="1">
    <source>
        <dbReference type="ARBA" id="ARBA00008791"/>
    </source>
</evidence>
<dbReference type="EMBL" id="DTPE01000075">
    <property type="protein sequence ID" value="HGE74833.1"/>
    <property type="molecule type" value="Genomic_DNA"/>
</dbReference>
<evidence type="ECO:0000313" key="4">
    <source>
        <dbReference type="EMBL" id="HGE74833.1"/>
    </source>
</evidence>
<comment type="similarity">
    <text evidence="1 2">Belongs to the universal stress protein A family.</text>
</comment>
<accession>A0A7V3RDT0</accession>
<dbReference type="PANTHER" id="PTHR46268">
    <property type="entry name" value="STRESS RESPONSE PROTEIN NHAX"/>
    <property type="match status" value="1"/>
</dbReference>
<evidence type="ECO:0000259" key="3">
    <source>
        <dbReference type="Pfam" id="PF00582"/>
    </source>
</evidence>
<dbReference type="PANTHER" id="PTHR46268:SF6">
    <property type="entry name" value="UNIVERSAL STRESS PROTEIN UP12"/>
    <property type="match status" value="1"/>
</dbReference>
<dbReference type="GO" id="GO:0005737">
    <property type="term" value="C:cytoplasm"/>
    <property type="evidence" value="ECO:0007669"/>
    <property type="project" value="UniProtKB-SubCell"/>
</dbReference>
<dbReference type="Gene3D" id="3.40.50.620">
    <property type="entry name" value="HUPs"/>
    <property type="match status" value="1"/>
</dbReference>
<evidence type="ECO:0000256" key="2">
    <source>
        <dbReference type="PIRNR" id="PIRNR006276"/>
    </source>
</evidence>
<gene>
    <name evidence="4" type="ORF">ENX73_01750</name>
</gene>
<comment type="caution">
    <text evidence="4">The sequence shown here is derived from an EMBL/GenBank/DDBJ whole genome shotgun (WGS) entry which is preliminary data.</text>
</comment>
<reference evidence="4" key="1">
    <citation type="journal article" date="2020" name="mSystems">
        <title>Genome- and Community-Level Interaction Insights into Carbon Utilization and Element Cycling Functions of Hydrothermarchaeota in Hydrothermal Sediment.</title>
        <authorList>
            <person name="Zhou Z."/>
            <person name="Liu Y."/>
            <person name="Xu W."/>
            <person name="Pan J."/>
            <person name="Luo Z.H."/>
            <person name="Li M."/>
        </authorList>
    </citation>
    <scope>NUCLEOTIDE SEQUENCE [LARGE SCALE GENOMIC DNA]</scope>
    <source>
        <strain evidence="4">SpSt-966</strain>
    </source>
</reference>
<keyword evidence="2" id="KW-0963">Cytoplasm</keyword>
<dbReference type="PRINTS" id="PR01438">
    <property type="entry name" value="UNVRSLSTRESS"/>
</dbReference>
<dbReference type="InterPro" id="IPR006016">
    <property type="entry name" value="UspA"/>
</dbReference>
<comment type="subcellular location">
    <subcellularLocation>
        <location evidence="2">Cytoplasm</location>
    </subcellularLocation>
</comment>